<dbReference type="GO" id="GO:0051539">
    <property type="term" value="F:4 iron, 4 sulfur cluster binding"/>
    <property type="evidence" value="ECO:0007669"/>
    <property type="project" value="UniProtKB-KW"/>
</dbReference>
<evidence type="ECO:0000259" key="8">
    <source>
        <dbReference type="PROSITE" id="PS51379"/>
    </source>
</evidence>
<dbReference type="InterPro" id="IPR017900">
    <property type="entry name" value="4Fe4S_Fe_S_CS"/>
</dbReference>
<accession>E3J612</accession>
<evidence type="ECO:0000256" key="2">
    <source>
        <dbReference type="ARBA" id="ARBA00022723"/>
    </source>
</evidence>
<dbReference type="GO" id="GO:0016491">
    <property type="term" value="F:oxidoreductase activity"/>
    <property type="evidence" value="ECO:0007669"/>
    <property type="project" value="UniProtKB-KW"/>
</dbReference>
<dbReference type="InterPro" id="IPR036197">
    <property type="entry name" value="NarG-like_sf"/>
</dbReference>
<dbReference type="InterPro" id="IPR017896">
    <property type="entry name" value="4Fe4S_Fe-S-bd"/>
</dbReference>
<evidence type="ECO:0000256" key="6">
    <source>
        <dbReference type="SAM" id="MobiDB-lite"/>
    </source>
</evidence>
<dbReference type="Pfam" id="PF13187">
    <property type="entry name" value="Fer4_9"/>
    <property type="match status" value="1"/>
</dbReference>
<keyword evidence="7" id="KW-1133">Transmembrane helix</keyword>
<dbReference type="InParanoid" id="E3J612"/>
<evidence type="ECO:0000256" key="3">
    <source>
        <dbReference type="ARBA" id="ARBA00023002"/>
    </source>
</evidence>
<dbReference type="InterPro" id="IPR051460">
    <property type="entry name" value="HdrC_iron-sulfur_subunit"/>
</dbReference>
<evidence type="ECO:0000313" key="10">
    <source>
        <dbReference type="Proteomes" id="UP000002484"/>
    </source>
</evidence>
<dbReference type="InterPro" id="IPR004017">
    <property type="entry name" value="Cys_rich_dom"/>
</dbReference>
<feature type="transmembrane region" description="Helical" evidence="7">
    <location>
        <begin position="206"/>
        <end position="228"/>
    </location>
</feature>
<dbReference type="EMBL" id="CP002299">
    <property type="protein sequence ID" value="ADP78303.1"/>
    <property type="molecule type" value="Genomic_DNA"/>
</dbReference>
<feature type="transmembrane region" description="Helical" evidence="7">
    <location>
        <begin position="6"/>
        <end position="24"/>
    </location>
</feature>
<keyword evidence="4" id="KW-0408">Iron</keyword>
<dbReference type="SUPFAM" id="SSF46548">
    <property type="entry name" value="alpha-helical ferredoxin"/>
    <property type="match status" value="1"/>
</dbReference>
<dbReference type="KEGG" id="fri:FraEuI1c_0215"/>
<evidence type="ECO:0000256" key="1">
    <source>
        <dbReference type="ARBA" id="ARBA00022485"/>
    </source>
</evidence>
<keyword evidence="3" id="KW-0560">Oxidoreductase</keyword>
<sequence length="756" mass="82588">MALRIAIGGAITLIALAIAGRRFFWLFRLIQTGQPAEGRLDDIPTRIWSEVSEVGGQRKLLKWSVPGLAHAFTFWGFTVLILTIIETFGGLFDEDFHIPWFGHWAGIGFIEDFFAVAVLAGLATFAVIRVKRAPARLERKSRFYGSHLGPAWVILGMITAVIVTLLITRGAQWNTGNLPQGKTKWAFASYAVSRVFSPLGHTANDAIETTFLLINLAIIMGFLVLVAYSKHLHIFLAPINVVLKREPKALGALGTTPDIETLMEQDEPIIGAGKVEDFSWKAMLDFSTCTECGRCQSQCPAWNTGKPLSPKLVIMDLRDHLFAKAPYLLGGTDTESRDAAWDAAVAKAHEGHDHAPGEGHDHGDHDEHEVHGVPESGFARVAEPGKAQAERPLVGTAEEGGVIDPDVLWSCTNCGACVEQCPVDIEHVDHIVDMRRYQVMIESAFPSEAGVMLRNLENNGNPWGVSPRSRTEWTDGLPFEVKVIGEGEQIPEDVEYLFWVGCAGAIEDRAKKVSRAFAELLDMAGVKFAILGSQESCTGDPARRLGNEYLFQEMAKANIELLNETGVKKIVATCPHCFNSLSKEYSGLGGNYEVVHHTQLLGKLVEEKKLVPITPIESSVTYHDPCFLGRHNKVYTPPREILEAIPGLRGQEMHRCKDRGFCCGAGGARMWMEEKIGTRINANRVEEALGLDPDVVSTACPFCIVMLSDAVTEQKLAGTAKESVEVLDVSQLLARSLAAPAAPTQDAPGAEPAPMS</sequence>
<feature type="domain" description="4Fe-4S ferredoxin-type" evidence="8">
    <location>
        <begin position="280"/>
        <end position="310"/>
    </location>
</feature>
<feature type="transmembrane region" description="Helical" evidence="7">
    <location>
        <begin position="68"/>
        <end position="92"/>
    </location>
</feature>
<proteinExistence type="predicted"/>
<dbReference type="AlphaFoldDB" id="E3J612"/>
<keyword evidence="2" id="KW-0479">Metal-binding</keyword>
<dbReference type="Proteomes" id="UP000002484">
    <property type="component" value="Chromosome"/>
</dbReference>
<dbReference type="PANTHER" id="PTHR43255">
    <property type="entry name" value="IRON-SULFUR-BINDING OXIDOREDUCTASE FADF-RELATED-RELATED"/>
    <property type="match status" value="1"/>
</dbReference>
<dbReference type="GO" id="GO:0005886">
    <property type="term" value="C:plasma membrane"/>
    <property type="evidence" value="ECO:0007669"/>
    <property type="project" value="TreeGrafter"/>
</dbReference>
<dbReference type="GO" id="GO:0046872">
    <property type="term" value="F:metal ion binding"/>
    <property type="evidence" value="ECO:0007669"/>
    <property type="project" value="UniProtKB-KW"/>
</dbReference>
<evidence type="ECO:0000313" key="9">
    <source>
        <dbReference type="EMBL" id="ADP78303.1"/>
    </source>
</evidence>
<feature type="transmembrane region" description="Helical" evidence="7">
    <location>
        <begin position="149"/>
        <end position="168"/>
    </location>
</feature>
<organism evidence="9 10">
    <name type="scientific">Pseudofrankia inefficax (strain DSM 45817 / CECT 9037 / DDB 130130 / EuI1c)</name>
    <name type="common">Frankia inefficax</name>
    <dbReference type="NCBI Taxonomy" id="298654"/>
    <lineage>
        <taxon>Bacteria</taxon>
        <taxon>Bacillati</taxon>
        <taxon>Actinomycetota</taxon>
        <taxon>Actinomycetes</taxon>
        <taxon>Frankiales</taxon>
        <taxon>Frankiaceae</taxon>
        <taxon>Pseudofrankia</taxon>
    </lineage>
</organism>
<keyword evidence="5" id="KW-0411">Iron-sulfur</keyword>
<dbReference type="Gene3D" id="1.10.1060.10">
    <property type="entry name" value="Alpha-helical ferredoxin"/>
    <property type="match status" value="2"/>
</dbReference>
<dbReference type="SUPFAM" id="SSF103501">
    <property type="entry name" value="Respiratory nitrate reductase 1 gamma chain"/>
    <property type="match status" value="1"/>
</dbReference>
<keyword evidence="7" id="KW-0472">Membrane</keyword>
<gene>
    <name evidence="9" type="ordered locus">FraEuI1c_0215</name>
</gene>
<feature type="transmembrane region" description="Helical" evidence="7">
    <location>
        <begin position="104"/>
        <end position="128"/>
    </location>
</feature>
<keyword evidence="7" id="KW-0812">Transmembrane</keyword>
<dbReference type="Gene3D" id="1.20.950.20">
    <property type="entry name" value="Transmembrane di-heme cytochromes, Chain C"/>
    <property type="match status" value="1"/>
</dbReference>
<name>E3J612_PSEI1</name>
<feature type="region of interest" description="Disordered" evidence="6">
    <location>
        <begin position="346"/>
        <end position="371"/>
    </location>
</feature>
<protein>
    <recommendedName>
        <fullName evidence="8">4Fe-4S ferredoxin-type domain-containing protein</fullName>
    </recommendedName>
</protein>
<feature type="compositionally biased region" description="Basic and acidic residues" evidence="6">
    <location>
        <begin position="347"/>
        <end position="371"/>
    </location>
</feature>
<dbReference type="PROSITE" id="PS51379">
    <property type="entry name" value="4FE4S_FER_2"/>
    <property type="match status" value="2"/>
</dbReference>
<dbReference type="STRING" id="298654.FraEuI1c_0215"/>
<dbReference type="HOGENOM" id="CLU_005304_1_0_11"/>
<keyword evidence="10" id="KW-1185">Reference proteome</keyword>
<feature type="domain" description="4Fe-4S ferredoxin-type" evidence="8">
    <location>
        <begin position="399"/>
        <end position="431"/>
    </location>
</feature>
<evidence type="ECO:0000256" key="4">
    <source>
        <dbReference type="ARBA" id="ARBA00023004"/>
    </source>
</evidence>
<keyword evidence="1" id="KW-0004">4Fe-4S</keyword>
<dbReference type="Pfam" id="PF02754">
    <property type="entry name" value="CCG"/>
    <property type="match status" value="2"/>
</dbReference>
<reference evidence="9 10" key="1">
    <citation type="submission" date="2010-10" db="EMBL/GenBank/DDBJ databases">
        <title>Complete sequence of Frankia sp. EuI1c.</title>
        <authorList>
            <consortium name="US DOE Joint Genome Institute"/>
            <person name="Lucas S."/>
            <person name="Copeland A."/>
            <person name="Lapidus A."/>
            <person name="Cheng J.-F."/>
            <person name="Bruce D."/>
            <person name="Goodwin L."/>
            <person name="Pitluck S."/>
            <person name="Chertkov O."/>
            <person name="Detter J.C."/>
            <person name="Han C."/>
            <person name="Tapia R."/>
            <person name="Land M."/>
            <person name="Hauser L."/>
            <person name="Jeffries C."/>
            <person name="Kyrpides N."/>
            <person name="Ivanova N."/>
            <person name="Mikhailova N."/>
            <person name="Beauchemin N."/>
            <person name="Sen A."/>
            <person name="Sur S.A."/>
            <person name="Gtari M."/>
            <person name="Wall L."/>
            <person name="Tisa L."/>
            <person name="Woyke T."/>
        </authorList>
    </citation>
    <scope>NUCLEOTIDE SEQUENCE [LARGE SCALE GENOMIC DNA]</scope>
    <source>
        <strain evidence="10">DSM 45817 / CECT 9037 / EuI1c</strain>
    </source>
</reference>
<dbReference type="eggNOG" id="COG0247">
    <property type="taxonomic scope" value="Bacteria"/>
</dbReference>
<dbReference type="PANTHER" id="PTHR43255:SF1">
    <property type="entry name" value="IRON-SULFUR-BINDING OXIDOREDUCTASE FADF-RELATED"/>
    <property type="match status" value="1"/>
</dbReference>
<dbReference type="PROSITE" id="PS00198">
    <property type="entry name" value="4FE4S_FER_1"/>
    <property type="match status" value="1"/>
</dbReference>
<dbReference type="InterPro" id="IPR009051">
    <property type="entry name" value="Helical_ferredxn"/>
</dbReference>
<evidence type="ECO:0000256" key="7">
    <source>
        <dbReference type="SAM" id="Phobius"/>
    </source>
</evidence>
<evidence type="ECO:0000256" key="5">
    <source>
        <dbReference type="ARBA" id="ARBA00023014"/>
    </source>
</evidence>